<dbReference type="Pfam" id="PF13374">
    <property type="entry name" value="TPR_10"/>
    <property type="match status" value="11"/>
</dbReference>
<evidence type="ECO:0000259" key="2">
    <source>
        <dbReference type="Pfam" id="PF12770"/>
    </source>
</evidence>
<dbReference type="SMART" id="SM00028">
    <property type="entry name" value="TPR"/>
    <property type="match status" value="5"/>
</dbReference>
<evidence type="ECO:0000256" key="1">
    <source>
        <dbReference type="SAM" id="MobiDB-lite"/>
    </source>
</evidence>
<dbReference type="OrthoDB" id="9991317at2759"/>
<gene>
    <name evidence="3" type="ORF">FA15DRAFT_756601</name>
</gene>
<sequence length="1524" mass="168803">MDGEPEPHVERINAGHSNCDKEVDDPDEIVGTVELVSGILDGVVREMDWHTFETAVSLLNEAMEEETDINIRASVRGALMKALLTRLACYGWDDDYTMFRKLLIDHSEEGSLKALQRLSQSSTDTPDVVQLALRLIENTRSGIDGTVLGTAICVASEVLESGACHGNLRHRLQIVLGRALVIDYMQGGSTQSLEQGYRMLRDADAPHGANDPWAYIRAVSLENIGWTKCVEQGMNEVLIEGKEWQDLAREEDRQGSEQYNLGTELLGGGKFEEALPFLTSSLSSRRKHHPKRSDSLNILANGLLIRFEQKGSFEDLEQSIIHHTEALGLRPSPHPDRSSSLNNLANALFNRFENKGSFGDLKQCIILYTEALGLRPSPHPNRSASLSNLANALLTRFQQKGSFDDLGECIILHTEALGLRPSPHPGRSASLSNLASALRTRFETKGSSDDLDQCTILHTEALRLRPSPHPDRSGSLNNLANALLTRFQQKGSFDDLDQCIILHTEALGLRPSPHPDRSASLSNLAGALLTRFDQKGSFEDLEQSIILYTEALGLRPSPHPDRSDSLNNLAHSLLIRFDQKGSFDDLEECIIIHTEALGLRPSPHPGRSASLTNLAIALLTRFQQKGSFDDLEQCIIHHTEALGLRPSPHPDHSALLSNLAGALLTRFKHKGRFEDLEQCIILYTEALGLRPSPHPDRSDSLNNLAYSLLIRFDQKGSFDDLELCIILHTEALGLRPSPHPGRSASLNNLANTLLTRFQQKGSFDDLEQCIILHMEALGLRPSLHPDRSSSLNNLASALFTRFEHKGSFDDLDQCIILQTEVLGFWPSPHPNRSASLNNLACALFTRFGRKGSFEDLEQSIVLHTEALGLRPSPHPNRSGSLTNLANALETRFTQKGSFYDLELCINLHTEALRLKLSPHPQRSKSLFNLAQAKYIAYHRSHDGKDLDSALDLFKAAAEYSTASLLERLRSAKRWASLSRQNHCASALDAYSYIITLLPLLSSLNLTLSQRQRVLVHTKDISSDAAQCAISFNSLQTAVIFLSTSRSVFWSQALQLRSPLDRLESVNPSLAQDLRFVSQRLEHATNQTSTLDPISHLHTQPNQSETLYSLSQRRERLLAKAREIDGFQDFLLPPSFDSLSVAARNGPVVFLNASKYSCDAVIVHPGGQLQHVSLGVELAILHTLSSASQQLAQQKFIRSEIVEDITEHLIRSSCSDTRLKGRIKRRPGTETLDDDFRFLLESLWTLVVKPVVDCLGLSKTEAPCRLWWCATGVFSFLPVHAAGTYSKTDGPEDALFQYAISSYIYTPQDLISPPPALTSDFKMVAVIEPTSGSGYSALPMTKVELETIQTRIPARDNLIEHVGKRTDPIKLEDVLSSLQGCAFAHFGCHGIQHPTNPLASALVLSGGHLTMEKIIQKCQASNGSFAYLSACQTAKSDEERPDEALTLAATMLFAGFRGLVGTMWSISDNDAPVVADTFYEHMFRHGTERPPDVTEAAYALHLAVQKIRDRGAKFWNWVPYVHFGV</sequence>
<organism evidence="3 4">
    <name type="scientific">Coprinopsis marcescibilis</name>
    <name type="common">Agaric fungus</name>
    <name type="synonym">Psathyrella marcescibilis</name>
    <dbReference type="NCBI Taxonomy" id="230819"/>
    <lineage>
        <taxon>Eukaryota</taxon>
        <taxon>Fungi</taxon>
        <taxon>Dikarya</taxon>
        <taxon>Basidiomycota</taxon>
        <taxon>Agaricomycotina</taxon>
        <taxon>Agaricomycetes</taxon>
        <taxon>Agaricomycetidae</taxon>
        <taxon>Agaricales</taxon>
        <taxon>Agaricineae</taxon>
        <taxon>Psathyrellaceae</taxon>
        <taxon>Coprinopsis</taxon>
    </lineage>
</organism>
<dbReference type="InterPro" id="IPR024983">
    <property type="entry name" value="CHAT_dom"/>
</dbReference>
<feature type="region of interest" description="Disordered" evidence="1">
    <location>
        <begin position="1"/>
        <end position="22"/>
    </location>
</feature>
<dbReference type="SUPFAM" id="SSF48452">
    <property type="entry name" value="TPR-like"/>
    <property type="match status" value="1"/>
</dbReference>
<feature type="compositionally biased region" description="Basic and acidic residues" evidence="1">
    <location>
        <begin position="1"/>
        <end position="21"/>
    </location>
</feature>
<proteinExistence type="predicted"/>
<dbReference type="PANTHER" id="PTHR19959:SF119">
    <property type="entry name" value="FUNGAL LIPASE-LIKE DOMAIN-CONTAINING PROTEIN"/>
    <property type="match status" value="1"/>
</dbReference>
<dbReference type="PANTHER" id="PTHR19959">
    <property type="entry name" value="KINESIN LIGHT CHAIN"/>
    <property type="match status" value="1"/>
</dbReference>
<accession>A0A5C3KVT3</accession>
<name>A0A5C3KVT3_COPMA</name>
<reference evidence="3 4" key="1">
    <citation type="journal article" date="2019" name="Nat. Ecol. Evol.">
        <title>Megaphylogeny resolves global patterns of mushroom evolution.</title>
        <authorList>
            <person name="Varga T."/>
            <person name="Krizsan K."/>
            <person name="Foldi C."/>
            <person name="Dima B."/>
            <person name="Sanchez-Garcia M."/>
            <person name="Sanchez-Ramirez S."/>
            <person name="Szollosi G.J."/>
            <person name="Szarkandi J.G."/>
            <person name="Papp V."/>
            <person name="Albert L."/>
            <person name="Andreopoulos W."/>
            <person name="Angelini C."/>
            <person name="Antonin V."/>
            <person name="Barry K.W."/>
            <person name="Bougher N.L."/>
            <person name="Buchanan P."/>
            <person name="Buyck B."/>
            <person name="Bense V."/>
            <person name="Catcheside P."/>
            <person name="Chovatia M."/>
            <person name="Cooper J."/>
            <person name="Damon W."/>
            <person name="Desjardin D."/>
            <person name="Finy P."/>
            <person name="Geml J."/>
            <person name="Haridas S."/>
            <person name="Hughes K."/>
            <person name="Justo A."/>
            <person name="Karasinski D."/>
            <person name="Kautmanova I."/>
            <person name="Kiss B."/>
            <person name="Kocsube S."/>
            <person name="Kotiranta H."/>
            <person name="LaButti K.M."/>
            <person name="Lechner B.E."/>
            <person name="Liimatainen K."/>
            <person name="Lipzen A."/>
            <person name="Lukacs Z."/>
            <person name="Mihaltcheva S."/>
            <person name="Morgado L.N."/>
            <person name="Niskanen T."/>
            <person name="Noordeloos M.E."/>
            <person name="Ohm R.A."/>
            <person name="Ortiz-Santana B."/>
            <person name="Ovrebo C."/>
            <person name="Racz N."/>
            <person name="Riley R."/>
            <person name="Savchenko A."/>
            <person name="Shiryaev A."/>
            <person name="Soop K."/>
            <person name="Spirin V."/>
            <person name="Szebenyi C."/>
            <person name="Tomsovsky M."/>
            <person name="Tulloss R.E."/>
            <person name="Uehling J."/>
            <person name="Grigoriev I.V."/>
            <person name="Vagvolgyi C."/>
            <person name="Papp T."/>
            <person name="Martin F.M."/>
            <person name="Miettinen O."/>
            <person name="Hibbett D.S."/>
            <person name="Nagy L.G."/>
        </authorList>
    </citation>
    <scope>NUCLEOTIDE SEQUENCE [LARGE SCALE GENOMIC DNA]</scope>
    <source>
        <strain evidence="3 4">CBS 121175</strain>
    </source>
</reference>
<keyword evidence="4" id="KW-1185">Reference proteome</keyword>
<dbReference type="Proteomes" id="UP000307440">
    <property type="component" value="Unassembled WGS sequence"/>
</dbReference>
<evidence type="ECO:0000313" key="3">
    <source>
        <dbReference type="EMBL" id="TFK24320.1"/>
    </source>
</evidence>
<dbReference type="Pfam" id="PF12770">
    <property type="entry name" value="CHAT"/>
    <property type="match status" value="1"/>
</dbReference>
<dbReference type="EMBL" id="ML210202">
    <property type="protein sequence ID" value="TFK24320.1"/>
    <property type="molecule type" value="Genomic_DNA"/>
</dbReference>
<feature type="domain" description="CHAT" evidence="2">
    <location>
        <begin position="1239"/>
        <end position="1523"/>
    </location>
</feature>
<dbReference type="InterPro" id="IPR019734">
    <property type="entry name" value="TPR_rpt"/>
</dbReference>
<dbReference type="InterPro" id="IPR011990">
    <property type="entry name" value="TPR-like_helical_dom_sf"/>
</dbReference>
<dbReference type="Gene3D" id="1.25.40.10">
    <property type="entry name" value="Tetratricopeptide repeat domain"/>
    <property type="match status" value="4"/>
</dbReference>
<protein>
    <submittedName>
        <fullName evidence="3">Mucin-like protein 1</fullName>
    </submittedName>
</protein>
<dbReference type="STRING" id="230819.A0A5C3KVT3"/>
<evidence type="ECO:0000313" key="4">
    <source>
        <dbReference type="Proteomes" id="UP000307440"/>
    </source>
</evidence>